<reference evidence="2 3" key="1">
    <citation type="journal article" date="2017" name="Int. J. Syst. Evol. Microbiol.">
        <title>Ramlibacter monticola sp. nov., isolated from forest soil.</title>
        <authorList>
            <person name="Chaudhary D.K."/>
            <person name="Kim J."/>
        </authorList>
    </citation>
    <scope>NUCLEOTIDE SEQUENCE [LARGE SCALE GENOMIC DNA]</scope>
    <source>
        <strain evidence="2 3">KACC 19175</strain>
    </source>
</reference>
<dbReference type="InterPro" id="IPR045708">
    <property type="entry name" value="DUF6064"/>
</dbReference>
<dbReference type="Pfam" id="PF19540">
    <property type="entry name" value="DUF6064"/>
    <property type="match status" value="1"/>
</dbReference>
<sequence length="198" mass="21434">MPELWTYGLSDFLMFSPQVYWRLVARHNAQWWPAQLLALAAAAALPLLLRSPSLARRRMALVLLALAWAWLGWAFHWRHYAEIFLGAPWVAGACALEALLLAAAVGCRPTEGAGAPSPGVLSWALLAMALLYPLSAPLTGHPWAEAEVFGFMPDPTALATLGVLAALQPWPAWSRALLAVVPVLSLLLGAATRWLIAD</sequence>
<dbReference type="AlphaFoldDB" id="A0A936YWE1"/>
<dbReference type="RefSeq" id="WP_201672524.1">
    <property type="nucleotide sequence ID" value="NZ_JAEQNE010000001.1"/>
</dbReference>
<evidence type="ECO:0000313" key="2">
    <source>
        <dbReference type="EMBL" id="MBL0389937.1"/>
    </source>
</evidence>
<keyword evidence="1" id="KW-0472">Membrane</keyword>
<evidence type="ECO:0008006" key="4">
    <source>
        <dbReference type="Google" id="ProtNLM"/>
    </source>
</evidence>
<proteinExistence type="predicted"/>
<accession>A0A936YWE1</accession>
<protein>
    <recommendedName>
        <fullName evidence="4">MFS transporter permease</fullName>
    </recommendedName>
</protein>
<feature type="transmembrane region" description="Helical" evidence="1">
    <location>
        <begin position="31"/>
        <end position="49"/>
    </location>
</feature>
<keyword evidence="1" id="KW-1133">Transmembrane helix</keyword>
<keyword evidence="3" id="KW-1185">Reference proteome</keyword>
<feature type="transmembrane region" description="Helical" evidence="1">
    <location>
        <begin position="119"/>
        <end position="136"/>
    </location>
</feature>
<evidence type="ECO:0000256" key="1">
    <source>
        <dbReference type="SAM" id="Phobius"/>
    </source>
</evidence>
<dbReference type="Proteomes" id="UP000599109">
    <property type="component" value="Unassembled WGS sequence"/>
</dbReference>
<evidence type="ECO:0000313" key="3">
    <source>
        <dbReference type="Proteomes" id="UP000599109"/>
    </source>
</evidence>
<gene>
    <name evidence="2" type="ORF">JJ685_02155</name>
</gene>
<dbReference type="EMBL" id="JAEQNE010000001">
    <property type="protein sequence ID" value="MBL0389937.1"/>
    <property type="molecule type" value="Genomic_DNA"/>
</dbReference>
<keyword evidence="1" id="KW-0812">Transmembrane</keyword>
<feature type="transmembrane region" description="Helical" evidence="1">
    <location>
        <begin position="176"/>
        <end position="196"/>
    </location>
</feature>
<organism evidence="2 3">
    <name type="scientific">Ramlibacter monticola</name>
    <dbReference type="NCBI Taxonomy" id="1926872"/>
    <lineage>
        <taxon>Bacteria</taxon>
        <taxon>Pseudomonadati</taxon>
        <taxon>Pseudomonadota</taxon>
        <taxon>Betaproteobacteria</taxon>
        <taxon>Burkholderiales</taxon>
        <taxon>Comamonadaceae</taxon>
        <taxon>Ramlibacter</taxon>
    </lineage>
</organism>
<feature type="transmembrane region" description="Helical" evidence="1">
    <location>
        <begin position="83"/>
        <end position="107"/>
    </location>
</feature>
<feature type="transmembrane region" description="Helical" evidence="1">
    <location>
        <begin position="61"/>
        <end position="77"/>
    </location>
</feature>
<name>A0A936YWE1_9BURK</name>
<comment type="caution">
    <text evidence="2">The sequence shown here is derived from an EMBL/GenBank/DDBJ whole genome shotgun (WGS) entry which is preliminary data.</text>
</comment>